<dbReference type="AlphaFoldDB" id="A0A5C5V1F5"/>
<dbReference type="SUPFAM" id="SSF49464">
    <property type="entry name" value="Carboxypeptidase regulatory domain-like"/>
    <property type="match status" value="1"/>
</dbReference>
<dbReference type="InterPro" id="IPR008969">
    <property type="entry name" value="CarboxyPept-like_regulatory"/>
</dbReference>
<dbReference type="EMBL" id="SJPF01000004">
    <property type="protein sequence ID" value="TWT31597.1"/>
    <property type="molecule type" value="Genomic_DNA"/>
</dbReference>
<evidence type="ECO:0000313" key="1">
    <source>
        <dbReference type="EMBL" id="TWT31597.1"/>
    </source>
</evidence>
<proteinExistence type="predicted"/>
<dbReference type="RefSeq" id="WP_146433826.1">
    <property type="nucleotide sequence ID" value="NZ_SJPF01000004.1"/>
</dbReference>
<accession>A0A5C5V1F5</accession>
<name>A0A5C5V1F5_9BACT</name>
<sequence>MQATTSHPIGYWLIVGLLAFSFGCSGDSIDPEYKPVTGTVTLDGQPLANAQVSFVPFEAGSSGAGFTDQDGVYRLYYAARRPGAKMGENKVFITKEKPLTSKRGEFSRMSESDLELLPARYNRRTELTANVTDQTNVIDFELKSK</sequence>
<gene>
    <name evidence="1" type="ORF">Enr8_35190</name>
</gene>
<dbReference type="OrthoDB" id="286727at2"/>
<evidence type="ECO:0000313" key="2">
    <source>
        <dbReference type="Proteomes" id="UP000318878"/>
    </source>
</evidence>
<organism evidence="1 2">
    <name type="scientific">Blastopirellula retiformator</name>
    <dbReference type="NCBI Taxonomy" id="2527970"/>
    <lineage>
        <taxon>Bacteria</taxon>
        <taxon>Pseudomonadati</taxon>
        <taxon>Planctomycetota</taxon>
        <taxon>Planctomycetia</taxon>
        <taxon>Pirellulales</taxon>
        <taxon>Pirellulaceae</taxon>
        <taxon>Blastopirellula</taxon>
    </lineage>
</organism>
<dbReference type="Proteomes" id="UP000318878">
    <property type="component" value="Unassembled WGS sequence"/>
</dbReference>
<protein>
    <recommendedName>
        <fullName evidence="3">Carboxypeptidase regulatory-like domain-containing protein</fullName>
    </recommendedName>
</protein>
<keyword evidence="2" id="KW-1185">Reference proteome</keyword>
<reference evidence="1 2" key="1">
    <citation type="submission" date="2019-02" db="EMBL/GenBank/DDBJ databases">
        <title>Deep-cultivation of Planctomycetes and their phenomic and genomic characterization uncovers novel biology.</title>
        <authorList>
            <person name="Wiegand S."/>
            <person name="Jogler M."/>
            <person name="Boedeker C."/>
            <person name="Pinto D."/>
            <person name="Vollmers J."/>
            <person name="Rivas-Marin E."/>
            <person name="Kohn T."/>
            <person name="Peeters S.H."/>
            <person name="Heuer A."/>
            <person name="Rast P."/>
            <person name="Oberbeckmann S."/>
            <person name="Bunk B."/>
            <person name="Jeske O."/>
            <person name="Meyerdierks A."/>
            <person name="Storesund J.E."/>
            <person name="Kallscheuer N."/>
            <person name="Luecker S."/>
            <person name="Lage O.M."/>
            <person name="Pohl T."/>
            <person name="Merkel B.J."/>
            <person name="Hornburger P."/>
            <person name="Mueller R.-W."/>
            <person name="Bruemmer F."/>
            <person name="Labrenz M."/>
            <person name="Spormann A.M."/>
            <person name="Op Den Camp H."/>
            <person name="Overmann J."/>
            <person name="Amann R."/>
            <person name="Jetten M.S.M."/>
            <person name="Mascher T."/>
            <person name="Medema M.H."/>
            <person name="Devos D.P."/>
            <person name="Kaster A.-K."/>
            <person name="Ovreas L."/>
            <person name="Rohde M."/>
            <person name="Galperin M.Y."/>
            <person name="Jogler C."/>
        </authorList>
    </citation>
    <scope>NUCLEOTIDE SEQUENCE [LARGE SCALE GENOMIC DNA]</scope>
    <source>
        <strain evidence="1 2">Enr8</strain>
    </source>
</reference>
<evidence type="ECO:0008006" key="3">
    <source>
        <dbReference type="Google" id="ProtNLM"/>
    </source>
</evidence>
<comment type="caution">
    <text evidence="1">The sequence shown here is derived from an EMBL/GenBank/DDBJ whole genome shotgun (WGS) entry which is preliminary data.</text>
</comment>